<sequence>MIFFSLCSLVEIHRGEYFRHTQNKGCVPRPRVTGAHNTPTLPADLLADSAYATDKARPPRDTRAALFVCEKHAEPPASGLALTSTPRLRAGVLSVVLPAVAEQHRVPRLTLLCLQILVASSSDAEFSNAVLPFIPPHLRHDLLRWTAVHHPLNNQKLHALCGNEGHVNGELIIVGPSANVSEDQFQWSQAKSCSAEWDSDDSLPPHPMHTYVLVSAHLSFSNLSALPATLTRLALVNIPTAVSLHRLPTTCPLVECLDLSYNTWLVAEKEARERLGKIPWSRWHRLRVWGMRECCVPRDMLDEINKGRWDDVAVVQ</sequence>
<evidence type="ECO:0000313" key="2">
    <source>
        <dbReference type="Proteomes" id="UP001219525"/>
    </source>
</evidence>
<dbReference type="Proteomes" id="UP001219525">
    <property type="component" value="Unassembled WGS sequence"/>
</dbReference>
<organism evidence="1 2">
    <name type="scientific">Mycena pura</name>
    <dbReference type="NCBI Taxonomy" id="153505"/>
    <lineage>
        <taxon>Eukaryota</taxon>
        <taxon>Fungi</taxon>
        <taxon>Dikarya</taxon>
        <taxon>Basidiomycota</taxon>
        <taxon>Agaricomycotina</taxon>
        <taxon>Agaricomycetes</taxon>
        <taxon>Agaricomycetidae</taxon>
        <taxon>Agaricales</taxon>
        <taxon>Marasmiineae</taxon>
        <taxon>Mycenaceae</taxon>
        <taxon>Mycena</taxon>
    </lineage>
</organism>
<proteinExistence type="predicted"/>
<gene>
    <name evidence="1" type="ORF">GGX14DRAFT_355991</name>
</gene>
<reference evidence="1" key="1">
    <citation type="submission" date="2023-03" db="EMBL/GenBank/DDBJ databases">
        <title>Massive genome expansion in bonnet fungi (Mycena s.s.) driven by repeated elements and novel gene families across ecological guilds.</title>
        <authorList>
            <consortium name="Lawrence Berkeley National Laboratory"/>
            <person name="Harder C.B."/>
            <person name="Miyauchi S."/>
            <person name="Viragh M."/>
            <person name="Kuo A."/>
            <person name="Thoen E."/>
            <person name="Andreopoulos B."/>
            <person name="Lu D."/>
            <person name="Skrede I."/>
            <person name="Drula E."/>
            <person name="Henrissat B."/>
            <person name="Morin E."/>
            <person name="Kohler A."/>
            <person name="Barry K."/>
            <person name="LaButti K."/>
            <person name="Morin E."/>
            <person name="Salamov A."/>
            <person name="Lipzen A."/>
            <person name="Mereny Z."/>
            <person name="Hegedus B."/>
            <person name="Baldrian P."/>
            <person name="Stursova M."/>
            <person name="Weitz H."/>
            <person name="Taylor A."/>
            <person name="Grigoriev I.V."/>
            <person name="Nagy L.G."/>
            <person name="Martin F."/>
            <person name="Kauserud H."/>
        </authorList>
    </citation>
    <scope>NUCLEOTIDE SEQUENCE</scope>
    <source>
        <strain evidence="1">9144</strain>
    </source>
</reference>
<comment type="caution">
    <text evidence="1">The sequence shown here is derived from an EMBL/GenBank/DDBJ whole genome shotgun (WGS) entry which is preliminary data.</text>
</comment>
<dbReference type="AlphaFoldDB" id="A0AAD6VPV8"/>
<protein>
    <submittedName>
        <fullName evidence="1">Uncharacterized protein</fullName>
    </submittedName>
</protein>
<dbReference type="EMBL" id="JARJCW010000011">
    <property type="protein sequence ID" value="KAJ7219376.1"/>
    <property type="molecule type" value="Genomic_DNA"/>
</dbReference>
<name>A0AAD6VPV8_9AGAR</name>
<evidence type="ECO:0000313" key="1">
    <source>
        <dbReference type="EMBL" id="KAJ7219376.1"/>
    </source>
</evidence>
<accession>A0AAD6VPV8</accession>
<keyword evidence="2" id="KW-1185">Reference proteome</keyword>